<evidence type="ECO:0000313" key="2">
    <source>
        <dbReference type="EMBL" id="GAA0174816.1"/>
    </source>
</evidence>
<organism evidence="2 3">
    <name type="scientific">Lithospermum erythrorhizon</name>
    <name type="common">Purple gromwell</name>
    <name type="synonym">Lithospermum officinale var. erythrorhizon</name>
    <dbReference type="NCBI Taxonomy" id="34254"/>
    <lineage>
        <taxon>Eukaryota</taxon>
        <taxon>Viridiplantae</taxon>
        <taxon>Streptophyta</taxon>
        <taxon>Embryophyta</taxon>
        <taxon>Tracheophyta</taxon>
        <taxon>Spermatophyta</taxon>
        <taxon>Magnoliopsida</taxon>
        <taxon>eudicotyledons</taxon>
        <taxon>Gunneridae</taxon>
        <taxon>Pentapetalae</taxon>
        <taxon>asterids</taxon>
        <taxon>lamiids</taxon>
        <taxon>Boraginales</taxon>
        <taxon>Boraginaceae</taxon>
        <taxon>Boraginoideae</taxon>
        <taxon>Lithospermeae</taxon>
        <taxon>Lithospermum</taxon>
    </lineage>
</organism>
<dbReference type="Proteomes" id="UP001454036">
    <property type="component" value="Unassembled WGS sequence"/>
</dbReference>
<feature type="region of interest" description="Disordered" evidence="1">
    <location>
        <begin position="1"/>
        <end position="37"/>
    </location>
</feature>
<name>A0AAV3RI74_LITER</name>
<comment type="caution">
    <text evidence="2">The sequence shown here is derived from an EMBL/GenBank/DDBJ whole genome shotgun (WGS) entry which is preliminary data.</text>
</comment>
<dbReference type="PANTHER" id="PTHR34222:SF79">
    <property type="entry name" value="RETROVIRUS-RELATED POL POLYPROTEIN FROM TRANSPOSON TNT 1-94"/>
    <property type="match status" value="1"/>
</dbReference>
<dbReference type="EMBL" id="BAABME010026957">
    <property type="protein sequence ID" value="GAA0174816.1"/>
    <property type="molecule type" value="Genomic_DNA"/>
</dbReference>
<gene>
    <name evidence="2" type="ORF">LIER_41792</name>
</gene>
<feature type="compositionally biased region" description="Polar residues" evidence="1">
    <location>
        <begin position="26"/>
        <end position="37"/>
    </location>
</feature>
<dbReference type="AlphaFoldDB" id="A0AAV3RI74"/>
<keyword evidence="3" id="KW-1185">Reference proteome</keyword>
<evidence type="ECO:0008006" key="4">
    <source>
        <dbReference type="Google" id="ProtNLM"/>
    </source>
</evidence>
<proteinExistence type="predicted"/>
<evidence type="ECO:0000256" key="1">
    <source>
        <dbReference type="SAM" id="MobiDB-lite"/>
    </source>
</evidence>
<feature type="compositionally biased region" description="Low complexity" evidence="1">
    <location>
        <begin position="1"/>
        <end position="12"/>
    </location>
</feature>
<reference evidence="2 3" key="1">
    <citation type="submission" date="2024-01" db="EMBL/GenBank/DDBJ databases">
        <title>The complete chloroplast genome sequence of Lithospermum erythrorhizon: insights into the phylogenetic relationship among Boraginaceae species and the maternal lineages of purple gromwells.</title>
        <authorList>
            <person name="Okada T."/>
            <person name="Watanabe K."/>
        </authorList>
    </citation>
    <scope>NUCLEOTIDE SEQUENCE [LARGE SCALE GENOMIC DNA]</scope>
</reference>
<evidence type="ECO:0000313" key="3">
    <source>
        <dbReference type="Proteomes" id="UP001454036"/>
    </source>
</evidence>
<dbReference type="PANTHER" id="PTHR34222">
    <property type="entry name" value="GAG_PRE-INTEGRS DOMAIN-CONTAINING PROTEIN"/>
    <property type="match status" value="1"/>
</dbReference>
<accession>A0AAV3RI74</accession>
<protein>
    <recommendedName>
        <fullName evidence="4">Retrotransposon Copia-like N-terminal domain-containing protein</fullName>
    </recommendedName>
</protein>
<sequence>MSTEPSSNSTNTEAKKSDESDVVAPLTNSTNPPVNIYSQDNSSLKMTSYILNGGGNYPEWQRLSSVRLSKILKKECMIIQNTQKEKERVYEFLTGLNNCFDDTRASIIWTKSFPTTEEAFSEIRREESRRRIMLTNLTNQGTESSAIIANNLGQTKFQNQNQIHHQPMQNQTDMFGTQNQNPLIPTQQFQNQIVENQSTGDIGQLWTIKGEGWMLGKDTKEAAGAEELPGGGLHQGNQVIAQPSTQASTSFSGVAKPGNVLSFLASWIIHSGASDHMTSHRFLFEEFSSSLTPFPNLIERDNFKLIEESKLKWLMGV</sequence>